<reference evidence="1" key="1">
    <citation type="submission" date="2022-05" db="EMBL/GenBank/DDBJ databases">
        <title>Chromosome-level genome of Chaenocephalus aceratus.</title>
        <authorList>
            <person name="Park H."/>
        </authorList>
    </citation>
    <scope>NUCLEOTIDE SEQUENCE</scope>
    <source>
        <strain evidence="1">KU_202001</strain>
    </source>
</reference>
<evidence type="ECO:0000313" key="2">
    <source>
        <dbReference type="Proteomes" id="UP001057452"/>
    </source>
</evidence>
<proteinExistence type="predicted"/>
<gene>
    <name evidence="1" type="ORF">KUCAC02_021455</name>
</gene>
<accession>A0ACB9XHJ7</accession>
<dbReference type="EMBL" id="CM043790">
    <property type="protein sequence ID" value="KAI4825788.1"/>
    <property type="molecule type" value="Genomic_DNA"/>
</dbReference>
<keyword evidence="2" id="KW-1185">Reference proteome</keyword>
<dbReference type="Proteomes" id="UP001057452">
    <property type="component" value="Chromosome 6"/>
</dbReference>
<protein>
    <submittedName>
        <fullName evidence="1">Uncharacterized protein</fullName>
    </submittedName>
</protein>
<comment type="caution">
    <text evidence="1">The sequence shown here is derived from an EMBL/GenBank/DDBJ whole genome shotgun (WGS) entry which is preliminary data.</text>
</comment>
<name>A0ACB9XHJ7_CHAAC</name>
<evidence type="ECO:0000313" key="1">
    <source>
        <dbReference type="EMBL" id="KAI4825788.1"/>
    </source>
</evidence>
<sequence length="92" mass="10680">MLPQQHRGNGTREKSRDELVEATKKLSKRPGLVSWPQYYRQQQQYMELGLMQTLKQNLKKERVHFASVVLTQQLEQSAGDLHALTTTQWSGL</sequence>
<organism evidence="1 2">
    <name type="scientific">Chaenocephalus aceratus</name>
    <name type="common">Blackfin icefish</name>
    <name type="synonym">Chaenichthys aceratus</name>
    <dbReference type="NCBI Taxonomy" id="36190"/>
    <lineage>
        <taxon>Eukaryota</taxon>
        <taxon>Metazoa</taxon>
        <taxon>Chordata</taxon>
        <taxon>Craniata</taxon>
        <taxon>Vertebrata</taxon>
        <taxon>Euteleostomi</taxon>
        <taxon>Actinopterygii</taxon>
        <taxon>Neopterygii</taxon>
        <taxon>Teleostei</taxon>
        <taxon>Neoteleostei</taxon>
        <taxon>Acanthomorphata</taxon>
        <taxon>Eupercaria</taxon>
        <taxon>Perciformes</taxon>
        <taxon>Notothenioidei</taxon>
        <taxon>Channichthyidae</taxon>
        <taxon>Chaenocephalus</taxon>
    </lineage>
</organism>